<dbReference type="Gene3D" id="1.10.238.10">
    <property type="entry name" value="EF-hand"/>
    <property type="match status" value="1"/>
</dbReference>
<organism evidence="6 7">
    <name type="scientific">Forsythia ovata</name>
    <dbReference type="NCBI Taxonomy" id="205694"/>
    <lineage>
        <taxon>Eukaryota</taxon>
        <taxon>Viridiplantae</taxon>
        <taxon>Streptophyta</taxon>
        <taxon>Embryophyta</taxon>
        <taxon>Tracheophyta</taxon>
        <taxon>Spermatophyta</taxon>
        <taxon>Magnoliopsida</taxon>
        <taxon>eudicotyledons</taxon>
        <taxon>Gunneridae</taxon>
        <taxon>Pentapetalae</taxon>
        <taxon>asterids</taxon>
        <taxon>lamiids</taxon>
        <taxon>Lamiales</taxon>
        <taxon>Oleaceae</taxon>
        <taxon>Forsythieae</taxon>
        <taxon>Forsythia</taxon>
    </lineage>
</organism>
<dbReference type="EMBL" id="JBFOLJ010000005">
    <property type="protein sequence ID" value="KAL2537070.1"/>
    <property type="molecule type" value="Genomic_DNA"/>
</dbReference>
<gene>
    <name evidence="6" type="ORF">Fot_18461</name>
</gene>
<dbReference type="PROSITE" id="PS50222">
    <property type="entry name" value="EF_HAND_2"/>
    <property type="match status" value="1"/>
</dbReference>
<evidence type="ECO:0000256" key="2">
    <source>
        <dbReference type="ARBA" id="ARBA00022837"/>
    </source>
</evidence>
<evidence type="ECO:0000313" key="7">
    <source>
        <dbReference type="Proteomes" id="UP001604277"/>
    </source>
</evidence>
<keyword evidence="2" id="KW-0106">Calcium</keyword>
<protein>
    <submittedName>
        <fullName evidence="6">Phosphatidylserine decarboxylase proenzyme 2</fullName>
    </submittedName>
</protein>
<evidence type="ECO:0000259" key="5">
    <source>
        <dbReference type="PROSITE" id="PS50222"/>
    </source>
</evidence>
<accession>A0ABD1VI93</accession>
<reference evidence="7" key="1">
    <citation type="submission" date="2024-07" db="EMBL/GenBank/DDBJ databases">
        <title>Two chromosome-level genome assemblies of Korean endemic species Abeliophyllum distichum and Forsythia ovata (Oleaceae).</title>
        <authorList>
            <person name="Jang H."/>
        </authorList>
    </citation>
    <scope>NUCLEOTIDE SEQUENCE [LARGE SCALE GENOMIC DNA]</scope>
</reference>
<dbReference type="PROSITE" id="PS50004">
    <property type="entry name" value="C2"/>
    <property type="match status" value="1"/>
</dbReference>
<dbReference type="InterPro" id="IPR002048">
    <property type="entry name" value="EF_hand_dom"/>
</dbReference>
<dbReference type="SUPFAM" id="SSF47473">
    <property type="entry name" value="EF-hand"/>
    <property type="match status" value="1"/>
</dbReference>
<keyword evidence="7" id="KW-1185">Reference proteome</keyword>
<dbReference type="PANTHER" id="PTHR10067">
    <property type="entry name" value="PHOSPHATIDYLSERINE DECARBOXYLASE"/>
    <property type="match status" value="1"/>
</dbReference>
<keyword evidence="3" id="KW-0456">Lyase</keyword>
<dbReference type="InterPro" id="IPR000008">
    <property type="entry name" value="C2_dom"/>
</dbReference>
<keyword evidence="1" id="KW-0210">Decarboxylase</keyword>
<dbReference type="InterPro" id="IPR003817">
    <property type="entry name" value="PS_Dcarbxylase"/>
</dbReference>
<name>A0ABD1VI93_9LAMI</name>
<dbReference type="SUPFAM" id="SSF49562">
    <property type="entry name" value="C2 domain (Calcium/lipid-binding domain, CaLB)"/>
    <property type="match status" value="1"/>
</dbReference>
<dbReference type="Pfam" id="PF00168">
    <property type="entry name" value="C2"/>
    <property type="match status" value="1"/>
</dbReference>
<dbReference type="AlphaFoldDB" id="A0ABD1VI93"/>
<evidence type="ECO:0000256" key="1">
    <source>
        <dbReference type="ARBA" id="ARBA00022793"/>
    </source>
</evidence>
<feature type="domain" description="C2" evidence="4">
    <location>
        <begin position="38"/>
        <end position="148"/>
    </location>
</feature>
<evidence type="ECO:0000256" key="3">
    <source>
        <dbReference type="ARBA" id="ARBA00023239"/>
    </source>
</evidence>
<dbReference type="InterPro" id="IPR035892">
    <property type="entry name" value="C2_domain_sf"/>
</dbReference>
<comment type="caution">
    <text evidence="6">The sequence shown here is derived from an EMBL/GenBank/DDBJ whole genome shotgun (WGS) entry which is preliminary data.</text>
</comment>
<dbReference type="Gene3D" id="2.60.40.150">
    <property type="entry name" value="C2 domain"/>
    <property type="match status" value="1"/>
</dbReference>
<dbReference type="InterPro" id="IPR018247">
    <property type="entry name" value="EF_Hand_1_Ca_BS"/>
</dbReference>
<dbReference type="CDD" id="cd00030">
    <property type="entry name" value="C2"/>
    <property type="match status" value="1"/>
</dbReference>
<dbReference type="GO" id="GO:0016831">
    <property type="term" value="F:carboxy-lyase activity"/>
    <property type="evidence" value="ECO:0007669"/>
    <property type="project" value="UniProtKB-KW"/>
</dbReference>
<dbReference type="PANTHER" id="PTHR10067:SF17">
    <property type="entry name" value="PHOSPHATIDYLSERINE DECARBOXYLASE PROENZYME 2"/>
    <property type="match status" value="1"/>
</dbReference>
<proteinExistence type="predicted"/>
<dbReference type="Proteomes" id="UP001604277">
    <property type="component" value="Unassembled WGS sequence"/>
</dbReference>
<dbReference type="CDD" id="cd00051">
    <property type="entry name" value="EFh"/>
    <property type="match status" value="1"/>
</dbReference>
<dbReference type="PROSITE" id="PS00018">
    <property type="entry name" value="EF_HAND_1"/>
    <property type="match status" value="1"/>
</dbReference>
<dbReference type="InterPro" id="IPR011992">
    <property type="entry name" value="EF-hand-dom_pair"/>
</dbReference>
<evidence type="ECO:0000313" key="6">
    <source>
        <dbReference type="EMBL" id="KAL2537070.1"/>
    </source>
</evidence>
<sequence>MKPRRSQLTVQAQCHHELRNSGSGSTSTAAATNDTRAQTVNSHLTKQLLKEDFVGIARLRLIRAEMKFKDKWLSCVTLGEQTFRTAISDQTDKPVWNSEKKLLLERKGAHVARISVFETNRLSKNNLIGYCETDLFEIFTQESDFEMKVDLKNPSAATVVGSIYLSCSIEDPIETEKSFARRILSIVFHPGSVSLGTTMKTGNLSFAEFSDLIDAFGNQLAANKKEELFKAADEDGNGVVSMDELAMLLVVQQEKNPLINCCPVCGEVLKVSDRLNTMIHLTLCFDEGTGNQVMTGGILD</sequence>
<feature type="domain" description="EF-hand" evidence="5">
    <location>
        <begin position="220"/>
        <end position="255"/>
    </location>
</feature>
<evidence type="ECO:0000259" key="4">
    <source>
        <dbReference type="PROSITE" id="PS50004"/>
    </source>
</evidence>